<gene>
    <name evidence="1" type="ORF">LshimejAT787_1301370</name>
</gene>
<dbReference type="Proteomes" id="UP001063166">
    <property type="component" value="Unassembled WGS sequence"/>
</dbReference>
<accession>A0A9P3PX51</accession>
<evidence type="ECO:0000313" key="2">
    <source>
        <dbReference type="Proteomes" id="UP001063166"/>
    </source>
</evidence>
<name>A0A9P3PX51_LYOSH</name>
<dbReference type="EMBL" id="BRPK01000013">
    <property type="protein sequence ID" value="GLB43236.1"/>
    <property type="molecule type" value="Genomic_DNA"/>
</dbReference>
<organism evidence="1 2">
    <name type="scientific">Lyophyllum shimeji</name>
    <name type="common">Hon-shimeji</name>
    <name type="synonym">Tricholoma shimeji</name>
    <dbReference type="NCBI Taxonomy" id="47721"/>
    <lineage>
        <taxon>Eukaryota</taxon>
        <taxon>Fungi</taxon>
        <taxon>Dikarya</taxon>
        <taxon>Basidiomycota</taxon>
        <taxon>Agaricomycotina</taxon>
        <taxon>Agaricomycetes</taxon>
        <taxon>Agaricomycetidae</taxon>
        <taxon>Agaricales</taxon>
        <taxon>Tricholomatineae</taxon>
        <taxon>Lyophyllaceae</taxon>
        <taxon>Lyophyllum</taxon>
    </lineage>
</organism>
<protein>
    <submittedName>
        <fullName evidence="1">Uncharacterized protein</fullName>
    </submittedName>
</protein>
<reference evidence="1" key="1">
    <citation type="submission" date="2022-07" db="EMBL/GenBank/DDBJ databases">
        <title>The genome of Lyophyllum shimeji provides insight into the initial evolution of ectomycorrhizal fungal genome.</title>
        <authorList>
            <person name="Kobayashi Y."/>
            <person name="Shibata T."/>
            <person name="Hirakawa H."/>
            <person name="Shigenobu S."/>
            <person name="Nishiyama T."/>
            <person name="Yamada A."/>
            <person name="Hasebe M."/>
            <person name="Kawaguchi M."/>
        </authorList>
    </citation>
    <scope>NUCLEOTIDE SEQUENCE</scope>
    <source>
        <strain evidence="1">AT787</strain>
    </source>
</reference>
<keyword evidence="2" id="KW-1185">Reference proteome</keyword>
<sequence length="143" mass="15887">MLIISVTACDPISRSFPHFLLRYSGDIVNDLAALRSPLPSVESGDNCQTSAWLVILISRRWIIEVQLSRLRPTAAAQTETLLRDVVGPLLGNLVGLTAMTLRNGVFVLLFSISTYKITTRHPWLPFTNLENWAAQVLPMISDP</sequence>
<proteinExistence type="predicted"/>
<comment type="caution">
    <text evidence="1">The sequence shown here is derived from an EMBL/GenBank/DDBJ whole genome shotgun (WGS) entry which is preliminary data.</text>
</comment>
<evidence type="ECO:0000313" key="1">
    <source>
        <dbReference type="EMBL" id="GLB43236.1"/>
    </source>
</evidence>
<dbReference type="AlphaFoldDB" id="A0A9P3PX51"/>